<name>A0ABD3BQG2_9LAMI</name>
<proteinExistence type="predicted"/>
<dbReference type="PANTHER" id="PTHR34950:SF8">
    <property type="entry name" value="TPX2 C-TERMINAL DOMAIN-CONTAINING PROTEIN"/>
    <property type="match status" value="1"/>
</dbReference>
<comment type="caution">
    <text evidence="1">The sequence shown here is derived from an EMBL/GenBank/DDBJ whole genome shotgun (WGS) entry which is preliminary data.</text>
</comment>
<organism evidence="1 2">
    <name type="scientific">Castilleja foliolosa</name>
    <dbReference type="NCBI Taxonomy" id="1961234"/>
    <lineage>
        <taxon>Eukaryota</taxon>
        <taxon>Viridiplantae</taxon>
        <taxon>Streptophyta</taxon>
        <taxon>Embryophyta</taxon>
        <taxon>Tracheophyta</taxon>
        <taxon>Spermatophyta</taxon>
        <taxon>Magnoliopsida</taxon>
        <taxon>eudicotyledons</taxon>
        <taxon>Gunneridae</taxon>
        <taxon>Pentapetalae</taxon>
        <taxon>asterids</taxon>
        <taxon>lamiids</taxon>
        <taxon>Lamiales</taxon>
        <taxon>Orobanchaceae</taxon>
        <taxon>Pedicularideae</taxon>
        <taxon>Castillejinae</taxon>
        <taxon>Castilleja</taxon>
    </lineage>
</organism>
<evidence type="ECO:0000313" key="2">
    <source>
        <dbReference type="Proteomes" id="UP001632038"/>
    </source>
</evidence>
<protein>
    <submittedName>
        <fullName evidence="1">Uncharacterized protein</fullName>
    </submittedName>
</protein>
<dbReference type="AlphaFoldDB" id="A0ABD3BQG2"/>
<keyword evidence="2" id="KW-1185">Reference proteome</keyword>
<dbReference type="Proteomes" id="UP001632038">
    <property type="component" value="Unassembled WGS sequence"/>
</dbReference>
<evidence type="ECO:0000313" key="1">
    <source>
        <dbReference type="EMBL" id="KAL3619738.1"/>
    </source>
</evidence>
<gene>
    <name evidence="1" type="ORF">CASFOL_034650</name>
</gene>
<reference evidence="2" key="1">
    <citation type="journal article" date="2024" name="IScience">
        <title>Strigolactones Initiate the Formation of Haustorium-like Structures in Castilleja.</title>
        <authorList>
            <person name="Buerger M."/>
            <person name="Peterson D."/>
            <person name="Chory J."/>
        </authorList>
    </citation>
    <scope>NUCLEOTIDE SEQUENCE [LARGE SCALE GENOMIC DNA]</scope>
</reference>
<accession>A0ABD3BQG2</accession>
<sequence>MPTPGVDIAEAYYMRKLSKENMKKVENNNKLKSAQQKPVDQKYVAKVESASSSVVCFSRMFKKVYPSKNNPNIP</sequence>
<dbReference type="PANTHER" id="PTHR34950">
    <property type="entry name" value="OS04G0457400 PROTEIN"/>
    <property type="match status" value="1"/>
</dbReference>
<dbReference type="EMBL" id="JAVIJP010000066">
    <property type="protein sequence ID" value="KAL3619738.1"/>
    <property type="molecule type" value="Genomic_DNA"/>
</dbReference>